<dbReference type="InterPro" id="IPR015890">
    <property type="entry name" value="Chorismate_C"/>
</dbReference>
<protein>
    <submittedName>
        <fullName evidence="2">Isochorismate synthase</fullName>
    </submittedName>
</protein>
<evidence type="ECO:0000313" key="2">
    <source>
        <dbReference type="EMBL" id="SKB61637.1"/>
    </source>
</evidence>
<dbReference type="EMBL" id="FUYZ01000001">
    <property type="protein sequence ID" value="SKB61637.1"/>
    <property type="molecule type" value="Genomic_DNA"/>
</dbReference>
<keyword evidence="3" id="KW-1185">Reference proteome</keyword>
<dbReference type="STRING" id="619805.SAMN05660477_00249"/>
<dbReference type="SUPFAM" id="SSF56322">
    <property type="entry name" value="ADC synthase"/>
    <property type="match status" value="1"/>
</dbReference>
<dbReference type="InterPro" id="IPR005801">
    <property type="entry name" value="ADC_synthase"/>
</dbReference>
<reference evidence="2 3" key="1">
    <citation type="submission" date="2017-02" db="EMBL/GenBank/DDBJ databases">
        <authorList>
            <person name="Peterson S.W."/>
        </authorList>
    </citation>
    <scope>NUCLEOTIDE SEQUENCE [LARGE SCALE GENOMIC DNA]</scope>
    <source>
        <strain evidence="2 3">DSM 22323</strain>
    </source>
</reference>
<evidence type="ECO:0000313" key="3">
    <source>
        <dbReference type="Proteomes" id="UP000191112"/>
    </source>
</evidence>
<dbReference type="AlphaFoldDB" id="A0A1T5CQE6"/>
<dbReference type="Proteomes" id="UP000191112">
    <property type="component" value="Unassembled WGS sequence"/>
</dbReference>
<gene>
    <name evidence="2" type="ORF">SAMN05660477_00249</name>
</gene>
<feature type="domain" description="Chorismate-utilising enzyme C-terminal" evidence="1">
    <location>
        <begin position="70"/>
        <end position="315"/>
    </location>
</feature>
<dbReference type="PANTHER" id="PTHR42839:SF2">
    <property type="entry name" value="ISOCHORISMATE SYNTHASE ENTC"/>
    <property type="match status" value="1"/>
</dbReference>
<proteinExistence type="predicted"/>
<dbReference type="Pfam" id="PF00425">
    <property type="entry name" value="Chorismate_bind"/>
    <property type="match status" value="1"/>
</dbReference>
<name>A0A1T5CQE6_9FLAO</name>
<evidence type="ECO:0000259" key="1">
    <source>
        <dbReference type="Pfam" id="PF00425"/>
    </source>
</evidence>
<dbReference type="PANTHER" id="PTHR42839">
    <property type="entry name" value="ISOCHORISMATE SYNTHASE ENTC"/>
    <property type="match status" value="1"/>
</dbReference>
<accession>A0A1T5CQE6</accession>
<sequence>MLYFRFPEGEKFYTTDDDASEVNVNFVSFDRKKEIDFKGNLIEISAEEIAEEDYVPKSKKERIELYKDTEDTYSRKVLQAIDYIKANQLKKLVISRGKILMYTDISHDKKLALGKSFLQFCDNYPTAFCYLFEKDGQCWMGGFSEVLGKYNKKTNAFETMSLAATLPLDEAWTDKEIEEQKPVTDYVHSVLKRFAVDISVSKVQDHISGNIKHLRTDFKATVYPQDLENLIKELHPTPAVCGFPKDVCMQGIKIIEFNSREFYSGFIKVETEEEIYYFVNLRCAEFFKSYAILYVGGGITEKSDPKKEWTETELKSLAIQNNLVFD</sequence>
<dbReference type="RefSeq" id="WP_079665556.1">
    <property type="nucleotide sequence ID" value="NZ_FUYZ01000001.1"/>
</dbReference>
<organism evidence="2 3">
    <name type="scientific">Soonwooa buanensis</name>
    <dbReference type="NCBI Taxonomy" id="619805"/>
    <lineage>
        <taxon>Bacteria</taxon>
        <taxon>Pseudomonadati</taxon>
        <taxon>Bacteroidota</taxon>
        <taxon>Flavobacteriia</taxon>
        <taxon>Flavobacteriales</taxon>
        <taxon>Weeksellaceae</taxon>
        <taxon>Chryseobacterium group</taxon>
        <taxon>Soonwooa</taxon>
    </lineage>
</organism>
<dbReference type="Gene3D" id="3.60.120.10">
    <property type="entry name" value="Anthranilate synthase"/>
    <property type="match status" value="1"/>
</dbReference>